<feature type="domain" description="EthD" evidence="1">
    <location>
        <begin position="67"/>
        <end position="146"/>
    </location>
</feature>
<dbReference type="STRING" id="1796606.A2G96_08080"/>
<evidence type="ECO:0000313" key="3">
    <source>
        <dbReference type="EMBL" id="AMR79254.1"/>
    </source>
</evidence>
<dbReference type="NCBIfam" id="TIGR02118">
    <property type="entry name" value="EthD family reductase"/>
    <property type="match status" value="1"/>
</dbReference>
<dbReference type="Gene3D" id="3.30.70.100">
    <property type="match status" value="1"/>
</dbReference>
<dbReference type="EMBL" id="CP014844">
    <property type="protein sequence ID" value="AMR77695.1"/>
    <property type="molecule type" value="Genomic_DNA"/>
</dbReference>
<sequence>MEERTYQTLMKAQAASLAMQTEASDPRRPDDLIDRERMTVLIVTAHVAKDGEIPPSSVKNVEFVSRRPGMETKHFFDYWQDVHGPIARQIEYIRRYEQNHARPEYSPVRQPYDGLAITWFASTADMRAGTQTDAYQVTRADEPNFLPDGHLPIIVSREILDSRASA</sequence>
<dbReference type="InterPro" id="IPR009799">
    <property type="entry name" value="EthD_dom"/>
</dbReference>
<accession>A0A142JHY3</accession>
<dbReference type="SUPFAM" id="SSF54909">
    <property type="entry name" value="Dimeric alpha+beta barrel"/>
    <property type="match status" value="1"/>
</dbReference>
<dbReference type="OrthoDB" id="6778120at2"/>
<dbReference type="KEGG" id="cnan:A2G96_16765"/>
<name>A0A142JHY3_9BURK</name>
<evidence type="ECO:0000313" key="2">
    <source>
        <dbReference type="EMBL" id="AMR77695.1"/>
    </source>
</evidence>
<dbReference type="Pfam" id="PF07110">
    <property type="entry name" value="EthD"/>
    <property type="match status" value="1"/>
</dbReference>
<evidence type="ECO:0000259" key="1">
    <source>
        <dbReference type="Pfam" id="PF07110"/>
    </source>
</evidence>
<dbReference type="GO" id="GO:0016491">
    <property type="term" value="F:oxidoreductase activity"/>
    <property type="evidence" value="ECO:0007669"/>
    <property type="project" value="InterPro"/>
</dbReference>
<dbReference type="InterPro" id="IPR011008">
    <property type="entry name" value="Dimeric_a/b-barrel"/>
</dbReference>
<dbReference type="EMBL" id="CP014844">
    <property type="protein sequence ID" value="AMR79254.1"/>
    <property type="molecule type" value="Genomic_DNA"/>
</dbReference>
<protein>
    <recommendedName>
        <fullName evidence="1">EthD domain-containing protein</fullName>
    </recommendedName>
</protein>
<gene>
    <name evidence="2" type="ORF">A2G96_08080</name>
    <name evidence="3" type="ORF">A2G96_16765</name>
</gene>
<reference evidence="2 4" key="1">
    <citation type="submission" date="2016-03" db="EMBL/GenBank/DDBJ databases">
        <title>Complete genome sequence of a novel chlorpyrifos degrading bacterium, Cupriavidus nantongensis sp. X1.</title>
        <authorList>
            <person name="Fang L."/>
        </authorList>
    </citation>
    <scope>NUCLEOTIDE SEQUENCE [LARGE SCALE GENOMIC DNA]</scope>
    <source>
        <strain evidence="2 4">X1</strain>
    </source>
</reference>
<dbReference type="AlphaFoldDB" id="A0A142JHY3"/>
<proteinExistence type="predicted"/>
<evidence type="ECO:0000313" key="4">
    <source>
        <dbReference type="Proteomes" id="UP000075238"/>
    </source>
</evidence>
<keyword evidence="4" id="KW-1185">Reference proteome</keyword>
<organism evidence="2 4">
    <name type="scientific">Cupriavidus nantongensis</name>
    <dbReference type="NCBI Taxonomy" id="1796606"/>
    <lineage>
        <taxon>Bacteria</taxon>
        <taxon>Pseudomonadati</taxon>
        <taxon>Pseudomonadota</taxon>
        <taxon>Betaproteobacteria</taxon>
        <taxon>Burkholderiales</taxon>
        <taxon>Burkholderiaceae</taxon>
        <taxon>Cupriavidus</taxon>
    </lineage>
</organism>
<dbReference type="KEGG" id="cnan:A2G96_08080"/>
<dbReference type="Proteomes" id="UP000075238">
    <property type="component" value="Chromosome 1"/>
</dbReference>